<dbReference type="InterPro" id="IPR031350">
    <property type="entry name" value="Goodbye_dom"/>
</dbReference>
<sequence length="498" mass="56715">MSALHHSHSITPFGTSNFALIFRVASKEYKKQTGQDLDSHPFATALNNCHSPDAVLNLFREQAQAFDEFRKEDESLMKWLRPTIHILYMFSATLGEGISLPFSPAKVIFTGIGVLLVAAKDVSASHDVLANLFERIQGFLARLEIYSGIPLTTEMADLLGKIMAEVLSILALSTREMNQRRIKKYLKKLVGKTEIEDSLQRLDQLTQEEVRAVVAKNLQVTHNALNFVEELVKSGHSNLHICITSRPEQDIRTILEPLTSFRFSLHDESGQKEDIINYIRSFVRLDRAMRRWRAEDKELFLMMLCRFRWVFCQLDTLRRCIPASIRRALDELPVTLDETYERTLVGIPEEKWEHAHRLFQCLIASVRPLRVDELAEVFAIQFDQGTSCKLLSGWRPDDAEDAVLSACSSLIAIISVGGLRVVQFSHFSVKEFLTSNRLATASVRIASRYHVPLESAHEVLARVCLLILLQLPVDDQVDRDHAKDFPLALYAAQHWVDH</sequence>
<evidence type="ECO:0000259" key="2">
    <source>
        <dbReference type="Pfam" id="PF22939"/>
    </source>
</evidence>
<dbReference type="InterPro" id="IPR054471">
    <property type="entry name" value="GPIID_WHD"/>
</dbReference>
<dbReference type="Proteomes" id="UP001203297">
    <property type="component" value="Unassembled WGS sequence"/>
</dbReference>
<feature type="domain" description="Fungal STAND N-terminal Goodbye" evidence="1">
    <location>
        <begin position="23"/>
        <end position="146"/>
    </location>
</feature>
<organism evidence="3 4">
    <name type="scientific">Multifurca ochricompacta</name>
    <dbReference type="NCBI Taxonomy" id="376703"/>
    <lineage>
        <taxon>Eukaryota</taxon>
        <taxon>Fungi</taxon>
        <taxon>Dikarya</taxon>
        <taxon>Basidiomycota</taxon>
        <taxon>Agaricomycotina</taxon>
        <taxon>Agaricomycetes</taxon>
        <taxon>Russulales</taxon>
        <taxon>Russulaceae</taxon>
        <taxon>Multifurca</taxon>
    </lineage>
</organism>
<dbReference type="Pfam" id="PF22939">
    <property type="entry name" value="WHD_GPIID"/>
    <property type="match status" value="1"/>
</dbReference>
<name>A0AAD4LVL7_9AGAM</name>
<dbReference type="PANTHER" id="PTHR10039">
    <property type="entry name" value="AMELOGENIN"/>
    <property type="match status" value="1"/>
</dbReference>
<feature type="domain" description="GPI inositol-deacylase winged helix" evidence="2">
    <location>
        <begin position="353"/>
        <end position="439"/>
    </location>
</feature>
<evidence type="ECO:0000313" key="4">
    <source>
        <dbReference type="Proteomes" id="UP001203297"/>
    </source>
</evidence>
<accession>A0AAD4LVL7</accession>
<evidence type="ECO:0000259" key="1">
    <source>
        <dbReference type="Pfam" id="PF17109"/>
    </source>
</evidence>
<reference evidence="3" key="1">
    <citation type="journal article" date="2022" name="New Phytol.">
        <title>Evolutionary transition to the ectomycorrhizal habit in the genomes of a hyperdiverse lineage of mushroom-forming fungi.</title>
        <authorList>
            <person name="Looney B."/>
            <person name="Miyauchi S."/>
            <person name="Morin E."/>
            <person name="Drula E."/>
            <person name="Courty P.E."/>
            <person name="Kohler A."/>
            <person name="Kuo A."/>
            <person name="LaButti K."/>
            <person name="Pangilinan J."/>
            <person name="Lipzen A."/>
            <person name="Riley R."/>
            <person name="Andreopoulos W."/>
            <person name="He G."/>
            <person name="Johnson J."/>
            <person name="Nolan M."/>
            <person name="Tritt A."/>
            <person name="Barry K.W."/>
            <person name="Grigoriev I.V."/>
            <person name="Nagy L.G."/>
            <person name="Hibbett D."/>
            <person name="Henrissat B."/>
            <person name="Matheny P.B."/>
            <person name="Labbe J."/>
            <person name="Martin F.M."/>
        </authorList>
    </citation>
    <scope>NUCLEOTIDE SEQUENCE</scope>
    <source>
        <strain evidence="3">BPL690</strain>
    </source>
</reference>
<gene>
    <name evidence="3" type="ORF">B0F90DRAFT_1649724</name>
</gene>
<evidence type="ECO:0008006" key="5">
    <source>
        <dbReference type="Google" id="ProtNLM"/>
    </source>
</evidence>
<evidence type="ECO:0000313" key="3">
    <source>
        <dbReference type="EMBL" id="KAI0291329.1"/>
    </source>
</evidence>
<feature type="non-terminal residue" evidence="3">
    <location>
        <position position="1"/>
    </location>
</feature>
<keyword evidence="4" id="KW-1185">Reference proteome</keyword>
<protein>
    <recommendedName>
        <fullName evidence="5">Fungal STAND N-terminal Goodbye domain-containing protein</fullName>
    </recommendedName>
</protein>
<proteinExistence type="predicted"/>
<dbReference type="Pfam" id="PF17109">
    <property type="entry name" value="Goodbye"/>
    <property type="match status" value="1"/>
</dbReference>
<dbReference type="EMBL" id="WTXG01000165">
    <property type="protein sequence ID" value="KAI0291329.1"/>
    <property type="molecule type" value="Genomic_DNA"/>
</dbReference>
<dbReference type="AlphaFoldDB" id="A0AAD4LVL7"/>
<comment type="caution">
    <text evidence="3">The sequence shown here is derived from an EMBL/GenBank/DDBJ whole genome shotgun (WGS) entry which is preliminary data.</text>
</comment>